<dbReference type="GO" id="GO:0015271">
    <property type="term" value="F:outward rectifier potassium channel activity"/>
    <property type="evidence" value="ECO:0007669"/>
    <property type="project" value="TreeGrafter"/>
</dbReference>
<dbReference type="PRINTS" id="PR01096">
    <property type="entry name" value="TWIK1CHANNEL"/>
</dbReference>
<dbReference type="InterPro" id="IPR005408">
    <property type="entry name" value="2pore_dom_K_chnl_TWIK"/>
</dbReference>
<proteinExistence type="inferred from homology"/>
<evidence type="ECO:0000256" key="4">
    <source>
        <dbReference type="ARBA" id="ARBA00004279"/>
    </source>
</evidence>
<evidence type="ECO:0000256" key="39">
    <source>
        <dbReference type="SAM" id="Phobius"/>
    </source>
</evidence>
<dbReference type="GO" id="GO:0016324">
    <property type="term" value="C:apical plasma membrane"/>
    <property type="evidence" value="ECO:0007669"/>
    <property type="project" value="UniProtKB-SubCell"/>
</dbReference>
<dbReference type="Ensembl" id="ENSPMRT00000030104.1">
    <property type="protein sequence ID" value="ENSPMRP00000028378.1"/>
    <property type="gene ID" value="ENSPMRG00000018311.1"/>
</dbReference>
<evidence type="ECO:0000256" key="29">
    <source>
        <dbReference type="ARBA" id="ARBA00034430"/>
    </source>
</evidence>
<reference evidence="41" key="2">
    <citation type="submission" date="2025-08" db="UniProtKB">
        <authorList>
            <consortium name="Ensembl"/>
        </authorList>
    </citation>
    <scope>IDENTIFICATION</scope>
</reference>
<protein>
    <recommendedName>
        <fullName evidence="36">Potassium channel subfamily K member</fullName>
    </recommendedName>
</protein>
<evidence type="ECO:0000313" key="42">
    <source>
        <dbReference type="Proteomes" id="UP000472272"/>
    </source>
</evidence>
<reference evidence="41" key="3">
    <citation type="submission" date="2025-09" db="UniProtKB">
        <authorList>
            <consortium name="Ensembl"/>
        </authorList>
    </citation>
    <scope>IDENTIFICATION</scope>
</reference>
<evidence type="ECO:0000256" key="26">
    <source>
        <dbReference type="ARBA" id="ARBA00023329"/>
    </source>
</evidence>
<evidence type="ECO:0000256" key="21">
    <source>
        <dbReference type="ARBA" id="ARBA00023136"/>
    </source>
</evidence>
<dbReference type="InterPro" id="IPR013099">
    <property type="entry name" value="K_chnl_dom"/>
</dbReference>
<dbReference type="GO" id="GO:0022841">
    <property type="term" value="F:potassium ion leak channel activity"/>
    <property type="evidence" value="ECO:0007669"/>
    <property type="project" value="TreeGrafter"/>
</dbReference>
<evidence type="ECO:0000256" key="13">
    <source>
        <dbReference type="ARBA" id="ARBA00022692"/>
    </source>
</evidence>
<dbReference type="InterPro" id="IPR001779">
    <property type="entry name" value="2pore_dom_K_chnl_TWIK1"/>
</dbReference>
<dbReference type="PIRSF" id="PIRSF038061">
    <property type="entry name" value="K_channel_subfamily_K_type"/>
    <property type="match status" value="1"/>
</dbReference>
<evidence type="ECO:0000256" key="24">
    <source>
        <dbReference type="ARBA" id="ARBA00023273"/>
    </source>
</evidence>
<evidence type="ECO:0000256" key="9">
    <source>
        <dbReference type="ARBA" id="ARBA00022448"/>
    </source>
</evidence>
<keyword evidence="12 36" id="KW-0633">Potassium transport</keyword>
<dbReference type="GO" id="GO:0030425">
    <property type="term" value="C:dendrite"/>
    <property type="evidence" value="ECO:0007669"/>
    <property type="project" value="UniProtKB-SubCell"/>
</dbReference>
<evidence type="ECO:0000256" key="5">
    <source>
        <dbReference type="ARBA" id="ARBA00004484"/>
    </source>
</evidence>
<evidence type="ECO:0000256" key="8">
    <source>
        <dbReference type="ARBA" id="ARBA00006666"/>
    </source>
</evidence>
<comment type="subcellular location">
    <subcellularLocation>
        <location evidence="3">Apical cell membrane</location>
    </subcellularLocation>
    <subcellularLocation>
        <location evidence="7">Cell membrane</location>
        <topology evidence="7">Multi-pass membrane protein</topology>
    </subcellularLocation>
    <subcellularLocation>
        <location evidence="4">Cell projection</location>
        <location evidence="4">Dendrite</location>
    </subcellularLocation>
    <subcellularLocation>
        <location evidence="6">Cytoplasmic vesicle</location>
    </subcellularLocation>
    <subcellularLocation>
        <location evidence="5">Perikaryon</location>
    </subcellularLocation>
    <subcellularLocation>
        <location evidence="2">Recycling endosome</location>
    </subcellularLocation>
    <subcellularLocation>
        <location evidence="28">Synaptic cell membrane</location>
    </subcellularLocation>
</comment>
<comment type="catalytic activity">
    <reaction evidence="30">
        <text>Na(+)(in) = Na(+)(out)</text>
        <dbReference type="Rhea" id="RHEA:34963"/>
        <dbReference type="ChEBI" id="CHEBI:29101"/>
    </reaction>
</comment>
<evidence type="ECO:0000256" key="27">
    <source>
        <dbReference type="ARBA" id="ARBA00024167"/>
    </source>
</evidence>
<keyword evidence="26" id="KW-0968">Cytoplasmic vesicle</keyword>
<dbReference type="GO" id="GO:0043204">
    <property type="term" value="C:perikaryon"/>
    <property type="evidence" value="ECO:0007669"/>
    <property type="project" value="UniProtKB-SubCell"/>
</dbReference>
<dbReference type="Gene3D" id="1.10.287.70">
    <property type="match status" value="1"/>
</dbReference>
<comment type="catalytic activity">
    <reaction evidence="32">
        <text>Li(+)(in) = Li(+)(out)</text>
        <dbReference type="Rhea" id="RHEA:78551"/>
        <dbReference type="ChEBI" id="CHEBI:49713"/>
    </reaction>
</comment>
<evidence type="ECO:0000256" key="2">
    <source>
        <dbReference type="ARBA" id="ARBA00004172"/>
    </source>
</evidence>
<dbReference type="InterPro" id="IPR003092">
    <property type="entry name" value="2pore_dom_K_chnl_TASK"/>
</dbReference>
<evidence type="ECO:0000256" key="16">
    <source>
        <dbReference type="ARBA" id="ARBA00022843"/>
    </source>
</evidence>
<evidence type="ECO:0000259" key="40">
    <source>
        <dbReference type="Pfam" id="PF07885"/>
    </source>
</evidence>
<comment type="catalytic activity">
    <reaction evidence="33">
        <text>Rb(+)(in) = Rb(+)(out)</text>
        <dbReference type="Rhea" id="RHEA:78547"/>
        <dbReference type="ChEBI" id="CHEBI:49847"/>
    </reaction>
</comment>
<evidence type="ECO:0000256" key="10">
    <source>
        <dbReference type="ARBA" id="ARBA00022475"/>
    </source>
</evidence>
<evidence type="ECO:0000256" key="1">
    <source>
        <dbReference type="ARBA" id="ARBA00000309"/>
    </source>
</evidence>
<evidence type="ECO:0000256" key="6">
    <source>
        <dbReference type="ARBA" id="ARBA00004541"/>
    </source>
</evidence>
<evidence type="ECO:0000256" key="32">
    <source>
        <dbReference type="ARBA" id="ARBA00044635"/>
    </source>
</evidence>
<evidence type="ECO:0000256" key="15">
    <source>
        <dbReference type="ARBA" id="ARBA00022826"/>
    </source>
</evidence>
<evidence type="ECO:0000256" key="34">
    <source>
        <dbReference type="ARBA" id="ARBA00044691"/>
    </source>
</evidence>
<dbReference type="PANTHER" id="PTHR11003">
    <property type="entry name" value="POTASSIUM CHANNEL, SUBFAMILY K"/>
    <property type="match status" value="1"/>
</dbReference>
<accession>A0A670JTE2</accession>
<keyword evidence="19" id="KW-0770">Synapse</keyword>
<feature type="transmembrane region" description="Helical" evidence="39">
    <location>
        <begin position="12"/>
        <end position="34"/>
    </location>
</feature>
<evidence type="ECO:0000256" key="7">
    <source>
        <dbReference type="ARBA" id="ARBA00004651"/>
    </source>
</evidence>
<keyword evidence="20 36" id="KW-0406">Ion transport</keyword>
<evidence type="ECO:0000256" key="37">
    <source>
        <dbReference type="PIRSR" id="PIRSR038061-1"/>
    </source>
</evidence>
<evidence type="ECO:0000256" key="22">
    <source>
        <dbReference type="ARBA" id="ARBA00023157"/>
    </source>
</evidence>
<feature type="glycosylation site" description="N-linked (GlcNAc...) asparagine" evidence="37">
    <location>
        <position position="86"/>
    </location>
</feature>
<evidence type="ECO:0000256" key="28">
    <source>
        <dbReference type="ARBA" id="ARBA00034109"/>
    </source>
</evidence>
<evidence type="ECO:0000256" key="19">
    <source>
        <dbReference type="ARBA" id="ARBA00023018"/>
    </source>
</evidence>
<feature type="transmembrane region" description="Helical" evidence="39">
    <location>
        <begin position="203"/>
        <end position="223"/>
    </location>
</feature>
<keyword evidence="24" id="KW-0966">Cell projection</keyword>
<comment type="similarity">
    <text evidence="8 38">Belongs to the two pore domain potassium channel (TC 1.A.1.8) family.</text>
</comment>
<dbReference type="InterPro" id="IPR003280">
    <property type="entry name" value="2pore_dom_K_chnl"/>
</dbReference>
<dbReference type="SUPFAM" id="SSF81324">
    <property type="entry name" value="Voltage-gated potassium channels"/>
    <property type="match status" value="2"/>
</dbReference>
<evidence type="ECO:0000256" key="17">
    <source>
        <dbReference type="ARBA" id="ARBA00022958"/>
    </source>
</evidence>
<keyword evidence="25 38" id="KW-0407">Ion channel</keyword>
<feature type="transmembrane region" description="Helical" evidence="39">
    <location>
        <begin position="172"/>
        <end position="197"/>
    </location>
</feature>
<evidence type="ECO:0000256" key="30">
    <source>
        <dbReference type="ARBA" id="ARBA00036239"/>
    </source>
</evidence>
<comment type="catalytic activity">
    <reaction evidence="29">
        <text>K(+)(in) = K(+)(out)</text>
        <dbReference type="Rhea" id="RHEA:29463"/>
        <dbReference type="ChEBI" id="CHEBI:29103"/>
    </reaction>
</comment>
<organism evidence="41 42">
    <name type="scientific">Podarcis muralis</name>
    <name type="common">Wall lizard</name>
    <name type="synonym">Lacerta muralis</name>
    <dbReference type="NCBI Taxonomy" id="64176"/>
    <lineage>
        <taxon>Eukaryota</taxon>
        <taxon>Metazoa</taxon>
        <taxon>Chordata</taxon>
        <taxon>Craniata</taxon>
        <taxon>Vertebrata</taxon>
        <taxon>Euteleostomi</taxon>
        <taxon>Lepidosauria</taxon>
        <taxon>Squamata</taxon>
        <taxon>Bifurcata</taxon>
        <taxon>Unidentata</taxon>
        <taxon>Episquamata</taxon>
        <taxon>Laterata</taxon>
        <taxon>Lacertibaenia</taxon>
        <taxon>Lacertidae</taxon>
        <taxon>Podarcis</taxon>
    </lineage>
</organism>
<comment type="catalytic activity">
    <reaction evidence="31">
        <text>L-glutamate(out) = L-glutamate(in)</text>
        <dbReference type="Rhea" id="RHEA:66336"/>
        <dbReference type="ChEBI" id="CHEBI:29985"/>
    </reaction>
</comment>
<dbReference type="Proteomes" id="UP000472272">
    <property type="component" value="Chromosome 16"/>
</dbReference>
<sequence length="322" mass="35156">MALCPAVPPSWRYGLLLGAYGLFLLVGAAVFAGLEGPPERALLAALHDARARLLAEHRACLSEERLAGLLERLIDAGNYGVSGLGNVSGDENWEFTSALFFTASVLTTTGYGHTVPLSALGKIFCILYSLLGIPMTLLLLACLLQHLLPLLSHRPVRYIQTRWGFPLARVALVHAMGLGLATLGLFILIPAICFWALEGSWNFLESVYFCFISLSTIGLGDYVPRGSSQPPLHELYELSITCYLLVGLLAMLVTLETAYQLQEVRAFVRFFAPASDPPQEDDDRLEILARDQLALATVSGSTSQDVENKQQELYPLLKCSTL</sequence>
<evidence type="ECO:0000256" key="35">
    <source>
        <dbReference type="ARBA" id="ARBA00046361"/>
    </source>
</evidence>
<comment type="catalytic activity">
    <reaction evidence="34">
        <text>Cs(+)(in) = Cs(+)(out)</text>
        <dbReference type="Rhea" id="RHEA:78555"/>
        <dbReference type="ChEBI" id="CHEBI:49547"/>
    </reaction>
</comment>
<dbReference type="GO" id="GO:0030322">
    <property type="term" value="P:stabilization of membrane potential"/>
    <property type="evidence" value="ECO:0007669"/>
    <property type="project" value="TreeGrafter"/>
</dbReference>
<evidence type="ECO:0000256" key="3">
    <source>
        <dbReference type="ARBA" id="ARBA00004221"/>
    </source>
</evidence>
<keyword evidence="16" id="KW-0832">Ubl conjugation</keyword>
<keyword evidence="42" id="KW-1185">Reference proteome</keyword>
<name>A0A670JTE2_PODMU</name>
<dbReference type="GO" id="GO:0097060">
    <property type="term" value="C:synaptic membrane"/>
    <property type="evidence" value="ECO:0007669"/>
    <property type="project" value="UniProtKB-SubCell"/>
</dbReference>
<evidence type="ECO:0000256" key="11">
    <source>
        <dbReference type="ARBA" id="ARBA00022499"/>
    </source>
</evidence>
<evidence type="ECO:0000256" key="12">
    <source>
        <dbReference type="ARBA" id="ARBA00022538"/>
    </source>
</evidence>
<keyword evidence="22" id="KW-1015">Disulfide bond</keyword>
<evidence type="ECO:0000256" key="20">
    <source>
        <dbReference type="ARBA" id="ARBA00023065"/>
    </source>
</evidence>
<evidence type="ECO:0000256" key="14">
    <source>
        <dbReference type="ARBA" id="ARBA00022753"/>
    </source>
</evidence>
<keyword evidence="13 38" id="KW-0812">Transmembrane</keyword>
<evidence type="ECO:0000256" key="36">
    <source>
        <dbReference type="PIRNR" id="PIRNR038061"/>
    </source>
</evidence>
<feature type="domain" description="Potassium channel" evidence="40">
    <location>
        <begin position="185"/>
        <end position="257"/>
    </location>
</feature>
<evidence type="ECO:0000256" key="23">
    <source>
        <dbReference type="ARBA" id="ARBA00023180"/>
    </source>
</evidence>
<feature type="transmembrane region" description="Helical" evidence="39">
    <location>
        <begin position="126"/>
        <end position="151"/>
    </location>
</feature>
<dbReference type="PRINTS" id="PR01586">
    <property type="entry name" value="TWIKCHANNEL"/>
</dbReference>
<evidence type="ECO:0000313" key="41">
    <source>
        <dbReference type="Ensembl" id="ENSPMRP00000028378.1"/>
    </source>
</evidence>
<reference evidence="41 42" key="1">
    <citation type="journal article" date="2019" name="Proc. Natl. Acad. Sci. U.S.A.">
        <title>Regulatory changes in pterin and carotenoid genes underlie balanced color polymorphisms in the wall lizard.</title>
        <authorList>
            <person name="Andrade P."/>
            <person name="Pinho C."/>
            <person name="Perez I de Lanuza G."/>
            <person name="Afonso S."/>
            <person name="Brejcha J."/>
            <person name="Rubin C.J."/>
            <person name="Wallerman O."/>
            <person name="Pereira P."/>
            <person name="Sabatino S.J."/>
            <person name="Bellati A."/>
            <person name="Pellitteri-Rosa D."/>
            <person name="Bosakova Z."/>
            <person name="Bunikis I."/>
            <person name="Carretero M.A."/>
            <person name="Feiner N."/>
            <person name="Marsik P."/>
            <person name="Pauperio F."/>
            <person name="Salvi D."/>
            <person name="Soler L."/>
            <person name="While G.M."/>
            <person name="Uller T."/>
            <person name="Font E."/>
            <person name="Andersson L."/>
            <person name="Carneiro M."/>
        </authorList>
    </citation>
    <scope>NUCLEOTIDE SEQUENCE</scope>
</reference>
<dbReference type="Pfam" id="PF07885">
    <property type="entry name" value="Ion_trans_2"/>
    <property type="match status" value="2"/>
</dbReference>
<evidence type="ECO:0000256" key="18">
    <source>
        <dbReference type="ARBA" id="ARBA00022989"/>
    </source>
</evidence>
<keyword evidence="9 36" id="KW-0813">Transport</keyword>
<comment type="catalytic activity">
    <reaction evidence="27">
        <text>chloride(in) = chloride(out)</text>
        <dbReference type="Rhea" id="RHEA:29823"/>
        <dbReference type="ChEBI" id="CHEBI:17996"/>
    </reaction>
</comment>
<feature type="domain" description="Potassium channel" evidence="40">
    <location>
        <begin position="90"/>
        <end position="145"/>
    </location>
</feature>
<keyword evidence="21 36" id="KW-0472">Membrane</keyword>
<evidence type="ECO:0000256" key="33">
    <source>
        <dbReference type="ARBA" id="ARBA00044657"/>
    </source>
</evidence>
<keyword evidence="15 36" id="KW-0631">Potassium channel</keyword>
<evidence type="ECO:0000256" key="31">
    <source>
        <dbReference type="ARBA" id="ARBA00036683"/>
    </source>
</evidence>
<comment type="catalytic activity">
    <reaction evidence="1">
        <text>NH4(+)(in) = NH4(+)(out)</text>
        <dbReference type="Rhea" id="RHEA:28747"/>
        <dbReference type="ChEBI" id="CHEBI:28938"/>
    </reaction>
</comment>
<evidence type="ECO:0000256" key="25">
    <source>
        <dbReference type="ARBA" id="ARBA00023303"/>
    </source>
</evidence>
<dbReference type="PANTHER" id="PTHR11003:SF31">
    <property type="entry name" value="POTASSIUM CHANNEL SUBFAMILY K MEMBER 7"/>
    <property type="match status" value="1"/>
</dbReference>
<dbReference type="GeneTree" id="ENSGT00940000155293"/>
<dbReference type="AlphaFoldDB" id="A0A670JTE2"/>
<keyword evidence="17 36" id="KW-0630">Potassium</keyword>
<keyword evidence="10" id="KW-1003">Cell membrane</keyword>
<keyword evidence="23" id="KW-0325">Glycoprotein</keyword>
<comment type="subunit">
    <text evidence="35">Homodimer; disulfide-linked. Heterodimer with KCNK2; disulfide-linked. In astrocytes, forms mostly heterodimeric potassium channels with KCNK2, with only a minor proportion of functional channels containing homodimeric KCNK1. Interacts with KCNK3 and KCNK9, forming functional heterodimeric channels. Interacts with GNG4. Identified in a complex with PSD and ARF6; interacts only with PSD that is bound to ARF6. Interacts with UBE2I.</text>
</comment>
<evidence type="ECO:0000256" key="38">
    <source>
        <dbReference type="RuleBase" id="RU003857"/>
    </source>
</evidence>
<dbReference type="GO" id="GO:0055037">
    <property type="term" value="C:recycling endosome"/>
    <property type="evidence" value="ECO:0007669"/>
    <property type="project" value="UniProtKB-SubCell"/>
</dbReference>
<dbReference type="OMA" id="LPQVCAM"/>
<dbReference type="PRINTS" id="PR01333">
    <property type="entry name" value="2POREKCHANEL"/>
</dbReference>
<keyword evidence="18 39" id="KW-1133">Transmembrane helix</keyword>
<keyword evidence="11" id="KW-1017">Isopeptide bond</keyword>
<feature type="transmembrane region" description="Helical" evidence="39">
    <location>
        <begin position="235"/>
        <end position="255"/>
    </location>
</feature>
<keyword evidence="14" id="KW-0967">Endosome</keyword>